<accession>A0ABY7B7K1</accession>
<protein>
    <submittedName>
        <fullName evidence="1">Uncharacterized protein</fullName>
    </submittedName>
</protein>
<organism evidence="1 2">
    <name type="scientific">Amycolatopsis cynarae</name>
    <dbReference type="NCBI Taxonomy" id="2995223"/>
    <lineage>
        <taxon>Bacteria</taxon>
        <taxon>Bacillati</taxon>
        <taxon>Actinomycetota</taxon>
        <taxon>Actinomycetes</taxon>
        <taxon>Pseudonocardiales</taxon>
        <taxon>Pseudonocardiaceae</taxon>
        <taxon>Amycolatopsis</taxon>
    </lineage>
</organism>
<proteinExistence type="predicted"/>
<name>A0ABY7B7K1_9PSEU</name>
<gene>
    <name evidence="1" type="ORF">ORV05_02620</name>
</gene>
<keyword evidence="2" id="KW-1185">Reference proteome</keyword>
<evidence type="ECO:0000313" key="2">
    <source>
        <dbReference type="Proteomes" id="UP001163203"/>
    </source>
</evidence>
<reference evidence="1" key="1">
    <citation type="submission" date="2022-11" db="EMBL/GenBank/DDBJ databases">
        <authorList>
            <person name="Mo P."/>
        </authorList>
    </citation>
    <scope>NUCLEOTIDE SEQUENCE</scope>
    <source>
        <strain evidence="1">HUAS 11-8</strain>
    </source>
</reference>
<evidence type="ECO:0000313" key="1">
    <source>
        <dbReference type="EMBL" id="WAL66728.1"/>
    </source>
</evidence>
<dbReference type="EMBL" id="CP113836">
    <property type="protein sequence ID" value="WAL66728.1"/>
    <property type="molecule type" value="Genomic_DNA"/>
</dbReference>
<dbReference type="RefSeq" id="WP_268756858.1">
    <property type="nucleotide sequence ID" value="NZ_CP113836.1"/>
</dbReference>
<sequence length="196" mass="21796">MTDRIAHEDYEVVHDELTRFWLRPGERLWFGCAPLRGYVRARIGGETRLPHEPLSAMPPLELGASRWPLPAEGVLEQEWTDDPGVAFLVLAQRPDQDAVSFGDHFAHSRGEARLAVTTHRVAVVYTTKLFHLPAPGEPLFTTFCELDAGRLRGCTAPYVGRSIPPVRVIRVDFADNSALLLRDPLAARRVGRAPAA</sequence>
<dbReference type="Proteomes" id="UP001163203">
    <property type="component" value="Chromosome"/>
</dbReference>